<dbReference type="InterPro" id="IPR055933">
    <property type="entry name" value="DUF7511"/>
</dbReference>
<dbReference type="AlphaFoldDB" id="A0ABD5Q3Y7"/>
<organism evidence="3 4">
    <name type="scientific">Halorussus aquaticus</name>
    <dbReference type="NCBI Taxonomy" id="2953748"/>
    <lineage>
        <taxon>Archaea</taxon>
        <taxon>Methanobacteriati</taxon>
        <taxon>Methanobacteriota</taxon>
        <taxon>Stenosarchaea group</taxon>
        <taxon>Halobacteria</taxon>
        <taxon>Halobacteriales</taxon>
        <taxon>Haladaptataceae</taxon>
        <taxon>Halorussus</taxon>
    </lineage>
</organism>
<evidence type="ECO:0000313" key="3">
    <source>
        <dbReference type="EMBL" id="MFC4825353.1"/>
    </source>
</evidence>
<protein>
    <recommendedName>
        <fullName evidence="2">DUF7511 domain-containing protein</fullName>
    </recommendedName>
</protein>
<evidence type="ECO:0000259" key="2">
    <source>
        <dbReference type="Pfam" id="PF24351"/>
    </source>
</evidence>
<reference evidence="3 4" key="1">
    <citation type="journal article" date="2019" name="Int. J. Syst. Evol. Microbiol.">
        <title>The Global Catalogue of Microorganisms (GCM) 10K type strain sequencing project: providing services to taxonomists for standard genome sequencing and annotation.</title>
        <authorList>
            <consortium name="The Broad Institute Genomics Platform"/>
            <consortium name="The Broad Institute Genome Sequencing Center for Infectious Disease"/>
            <person name="Wu L."/>
            <person name="Ma J."/>
        </authorList>
    </citation>
    <scope>NUCLEOTIDE SEQUENCE [LARGE SCALE GENOMIC DNA]</scope>
    <source>
        <strain evidence="3 4">XZYJ18</strain>
    </source>
</reference>
<feature type="domain" description="DUF7511" evidence="2">
    <location>
        <begin position="32"/>
        <end position="78"/>
    </location>
</feature>
<proteinExistence type="predicted"/>
<accession>A0ABD5Q3Y7</accession>
<dbReference type="EMBL" id="JBHSHT010000002">
    <property type="protein sequence ID" value="MFC4825353.1"/>
    <property type="molecule type" value="Genomic_DNA"/>
</dbReference>
<feature type="region of interest" description="Disordered" evidence="1">
    <location>
        <begin position="1"/>
        <end position="31"/>
    </location>
</feature>
<feature type="compositionally biased region" description="Basic and acidic residues" evidence="1">
    <location>
        <begin position="8"/>
        <end position="30"/>
    </location>
</feature>
<gene>
    <name evidence="3" type="ORF">ACFO9K_13910</name>
</gene>
<name>A0ABD5Q3Y7_9EURY</name>
<evidence type="ECO:0000256" key="1">
    <source>
        <dbReference type="SAM" id="MobiDB-lite"/>
    </source>
</evidence>
<evidence type="ECO:0000313" key="4">
    <source>
        <dbReference type="Proteomes" id="UP001595945"/>
    </source>
</evidence>
<comment type="caution">
    <text evidence="3">The sequence shown here is derived from an EMBL/GenBank/DDBJ whole genome shotgun (WGS) entry which is preliminary data.</text>
</comment>
<dbReference type="RefSeq" id="WP_254268959.1">
    <property type="nucleotide sequence ID" value="NZ_CP100400.1"/>
</dbReference>
<keyword evidence="4" id="KW-1185">Reference proteome</keyword>
<dbReference type="Pfam" id="PF24351">
    <property type="entry name" value="DUF7511"/>
    <property type="match status" value="1"/>
</dbReference>
<sequence>MSTDPDTLDTRTDTDRPDDLQTEPRGDHSVVELSSVVVDYEDRPDRRTVYPDGLDSIERMSTWLTADDTAFVDLESAR</sequence>
<dbReference type="GeneID" id="73043932"/>
<dbReference type="Proteomes" id="UP001595945">
    <property type="component" value="Unassembled WGS sequence"/>
</dbReference>